<evidence type="ECO:0000256" key="1">
    <source>
        <dbReference type="SAM" id="MobiDB-lite"/>
    </source>
</evidence>
<evidence type="ECO:0000256" key="3">
    <source>
        <dbReference type="SAM" id="SignalP"/>
    </source>
</evidence>
<accession>A6G3U6</accession>
<sequence>MRSSALRRFFAALIALALALPSTAAAAPSPSPAAEAGSQPSSSRTRSPRLGGAGAVEISLGAIMGATAVGMVAYASVELGRANARRDYCAEPPSTDELGVCTLDPPGLAYAAVGLGYTLGALLVAGSGLAIARGVRERKQRRTELEGADGLGGEAAMRHALRVTPWWTARPSAAAGWGFAGGLAVDLRF</sequence>
<keyword evidence="3" id="KW-0732">Signal</keyword>
<keyword evidence="2" id="KW-0812">Transmembrane</keyword>
<comment type="caution">
    <text evidence="4">The sequence shown here is derived from an EMBL/GenBank/DDBJ whole genome shotgun (WGS) entry which is preliminary data.</text>
</comment>
<gene>
    <name evidence="4" type="ORF">PPSIR1_35192</name>
</gene>
<name>A6G3U6_9BACT</name>
<dbReference type="Proteomes" id="UP000005801">
    <property type="component" value="Unassembled WGS sequence"/>
</dbReference>
<protein>
    <submittedName>
        <fullName evidence="4">Uncharacterized protein</fullName>
    </submittedName>
</protein>
<evidence type="ECO:0000313" key="4">
    <source>
        <dbReference type="EMBL" id="EDM79483.1"/>
    </source>
</evidence>
<organism evidence="4 5">
    <name type="scientific">Plesiocystis pacifica SIR-1</name>
    <dbReference type="NCBI Taxonomy" id="391625"/>
    <lineage>
        <taxon>Bacteria</taxon>
        <taxon>Pseudomonadati</taxon>
        <taxon>Myxococcota</taxon>
        <taxon>Polyangia</taxon>
        <taxon>Nannocystales</taxon>
        <taxon>Nannocystaceae</taxon>
        <taxon>Plesiocystis</taxon>
    </lineage>
</organism>
<keyword evidence="5" id="KW-1185">Reference proteome</keyword>
<proteinExistence type="predicted"/>
<keyword evidence="2" id="KW-0472">Membrane</keyword>
<feature type="region of interest" description="Disordered" evidence="1">
    <location>
        <begin position="29"/>
        <end position="50"/>
    </location>
</feature>
<evidence type="ECO:0000256" key="2">
    <source>
        <dbReference type="SAM" id="Phobius"/>
    </source>
</evidence>
<dbReference type="STRING" id="391625.PPSIR1_35192"/>
<feature type="compositionally biased region" description="Low complexity" evidence="1">
    <location>
        <begin position="29"/>
        <end position="49"/>
    </location>
</feature>
<reference evidence="4 5" key="1">
    <citation type="submission" date="2007-06" db="EMBL/GenBank/DDBJ databases">
        <authorList>
            <person name="Shimkets L."/>
            <person name="Ferriera S."/>
            <person name="Johnson J."/>
            <person name="Kravitz S."/>
            <person name="Beeson K."/>
            <person name="Sutton G."/>
            <person name="Rogers Y.-H."/>
            <person name="Friedman R."/>
            <person name="Frazier M."/>
            <person name="Venter J.C."/>
        </authorList>
    </citation>
    <scope>NUCLEOTIDE SEQUENCE [LARGE SCALE GENOMIC DNA]</scope>
    <source>
        <strain evidence="4 5">SIR-1</strain>
    </source>
</reference>
<keyword evidence="2" id="KW-1133">Transmembrane helix</keyword>
<evidence type="ECO:0000313" key="5">
    <source>
        <dbReference type="Proteomes" id="UP000005801"/>
    </source>
</evidence>
<feature type="transmembrane region" description="Helical" evidence="2">
    <location>
        <begin position="108"/>
        <end position="132"/>
    </location>
</feature>
<feature type="chain" id="PRO_5002697490" evidence="3">
    <location>
        <begin position="27"/>
        <end position="189"/>
    </location>
</feature>
<dbReference type="RefSeq" id="WP_006971395.1">
    <property type="nucleotide sequence ID" value="NZ_ABCS01000019.1"/>
</dbReference>
<feature type="signal peptide" evidence="3">
    <location>
        <begin position="1"/>
        <end position="26"/>
    </location>
</feature>
<dbReference type="AlphaFoldDB" id="A6G3U6"/>
<dbReference type="EMBL" id="ABCS01000019">
    <property type="protein sequence ID" value="EDM79483.1"/>
    <property type="molecule type" value="Genomic_DNA"/>
</dbReference>